<dbReference type="Proteomes" id="UP001589568">
    <property type="component" value="Unassembled WGS sequence"/>
</dbReference>
<dbReference type="RefSeq" id="WP_345388368.1">
    <property type="nucleotide sequence ID" value="NZ_BAAAXS010000001.1"/>
</dbReference>
<dbReference type="NCBIfam" id="NF040521">
    <property type="entry name" value="C45_proenzyme"/>
    <property type="match status" value="1"/>
</dbReference>
<name>A0ABV5NCG6_9ACTN</name>
<dbReference type="InterPro" id="IPR005079">
    <property type="entry name" value="Peptidase_C45_hydrolase"/>
</dbReference>
<comment type="caution">
    <text evidence="2">The sequence shown here is derived from an EMBL/GenBank/DDBJ whole genome shotgun (WGS) entry which is preliminary data.</text>
</comment>
<protein>
    <submittedName>
        <fullName evidence="2">C45 family peptidase</fullName>
    </submittedName>
</protein>
<evidence type="ECO:0000259" key="1">
    <source>
        <dbReference type="Pfam" id="PF03417"/>
    </source>
</evidence>
<organism evidence="2 3">
    <name type="scientific">Nonomuraea salmonea</name>
    <dbReference type="NCBI Taxonomy" id="46181"/>
    <lineage>
        <taxon>Bacteria</taxon>
        <taxon>Bacillati</taxon>
        <taxon>Actinomycetota</taxon>
        <taxon>Actinomycetes</taxon>
        <taxon>Streptosporangiales</taxon>
        <taxon>Streptosporangiaceae</taxon>
        <taxon>Nonomuraea</taxon>
    </lineage>
</organism>
<gene>
    <name evidence="2" type="ORF">ACFFR3_00605</name>
</gene>
<feature type="domain" description="Peptidase C45 hydrolase" evidence="1">
    <location>
        <begin position="115"/>
        <end position="347"/>
    </location>
</feature>
<evidence type="ECO:0000313" key="2">
    <source>
        <dbReference type="EMBL" id="MFB9467981.1"/>
    </source>
</evidence>
<dbReference type="EMBL" id="JBHMCF010000002">
    <property type="protein sequence ID" value="MFB9467981.1"/>
    <property type="molecule type" value="Genomic_DNA"/>
</dbReference>
<dbReference type="Pfam" id="PF03417">
    <property type="entry name" value="AAT"/>
    <property type="match status" value="1"/>
</dbReference>
<keyword evidence="3" id="KW-1185">Reference proteome</keyword>
<dbReference type="InterPro" id="IPR029055">
    <property type="entry name" value="Ntn_hydrolases_N"/>
</dbReference>
<reference evidence="2 3" key="1">
    <citation type="submission" date="2024-09" db="EMBL/GenBank/DDBJ databases">
        <authorList>
            <person name="Sun Q."/>
            <person name="Mori K."/>
        </authorList>
    </citation>
    <scope>NUCLEOTIDE SEQUENCE [LARGE SCALE GENOMIC DNA]</scope>
    <source>
        <strain evidence="2 3">JCM 3324</strain>
    </source>
</reference>
<dbReference type="SUPFAM" id="SSF56235">
    <property type="entry name" value="N-terminal nucleophile aminohydrolases (Ntn hydrolases)"/>
    <property type="match status" value="1"/>
</dbReference>
<proteinExistence type="predicted"/>
<sequence length="369" mass="40411">MNITQVAGGRQDFQLVRHMTVRGGQIGIGRRLTDEALRLGWRPRPVDPTVNRARRTWFERHWPQHHARMDGAAEALGLDPDQDELALDGLGYVPTGSACSALWVPPSASADGHGRMARNYDFFTLTASEFNGGTPGPDELPMAARPYVITTIPDDGLASTVITMSDLDGCMDGINEAGLAVTLLIADIENTEPPQDTTPQVGLSSLQLPRFLIDTCATVEQAKQALLCAKQYDHGAPLHYLVSDAHGGAFVWERGANGTEHIVEVGDGPLCVTNHQLHRHPDPMALPADTEETLGTYGRLRALYEHSKGVTMSERDMCDGLEAVRAPEFGPFRTLWRTVFDTTERTLSSSFYLGDGRYTDELVFSARRG</sequence>
<dbReference type="InterPro" id="IPR047794">
    <property type="entry name" value="C45_proenzyme-like"/>
</dbReference>
<accession>A0ABV5NCG6</accession>
<dbReference type="Gene3D" id="3.60.60.10">
    <property type="entry name" value="Penicillin V Acylase, Chain A"/>
    <property type="match status" value="1"/>
</dbReference>
<evidence type="ECO:0000313" key="3">
    <source>
        <dbReference type="Proteomes" id="UP001589568"/>
    </source>
</evidence>